<keyword evidence="2" id="KW-0479">Metal-binding</keyword>
<name>A0A8K0DBY1_IGNLU</name>
<dbReference type="PANTHER" id="PTHR23080">
    <property type="entry name" value="THAP DOMAIN PROTEIN"/>
    <property type="match status" value="1"/>
</dbReference>
<protein>
    <recommendedName>
        <fullName evidence="3">DDE Tnp4 domain-containing protein</fullName>
    </recommendedName>
</protein>
<comment type="caution">
    <text evidence="4">The sequence shown here is derived from an EMBL/GenBank/DDBJ whole genome shotgun (WGS) entry which is preliminary data.</text>
</comment>
<dbReference type="PANTHER" id="PTHR23080:SF133">
    <property type="entry name" value="SI:CH211-262I1.5-RELATED"/>
    <property type="match status" value="1"/>
</dbReference>
<evidence type="ECO:0000259" key="3">
    <source>
        <dbReference type="Pfam" id="PF13359"/>
    </source>
</evidence>
<proteinExistence type="predicted"/>
<dbReference type="Pfam" id="PF13359">
    <property type="entry name" value="DDE_Tnp_4"/>
    <property type="match status" value="1"/>
</dbReference>
<evidence type="ECO:0000313" key="5">
    <source>
        <dbReference type="Proteomes" id="UP000801492"/>
    </source>
</evidence>
<feature type="domain" description="DDE Tnp4" evidence="3">
    <location>
        <begin position="13"/>
        <end position="117"/>
    </location>
</feature>
<dbReference type="InterPro" id="IPR027806">
    <property type="entry name" value="HARBI1_dom"/>
</dbReference>
<keyword evidence="5" id="KW-1185">Reference proteome</keyword>
<dbReference type="GO" id="GO:0046872">
    <property type="term" value="F:metal ion binding"/>
    <property type="evidence" value="ECO:0007669"/>
    <property type="project" value="UniProtKB-KW"/>
</dbReference>
<evidence type="ECO:0000256" key="2">
    <source>
        <dbReference type="ARBA" id="ARBA00022723"/>
    </source>
</evidence>
<dbReference type="AlphaFoldDB" id="A0A8K0DBY1"/>
<accession>A0A8K0DBY1</accession>
<comment type="cofactor">
    <cofactor evidence="1">
        <name>a divalent metal cation</name>
        <dbReference type="ChEBI" id="CHEBI:60240"/>
    </cofactor>
</comment>
<gene>
    <name evidence="4" type="ORF">ILUMI_02803</name>
</gene>
<sequence>MSPERRSGLSLDTNVLTVASYKHRNTLKGWVGVAPNGVFVFVSDLYPGSTFDKQIVANCSIRNELELGDVVSADKGILIKDLLANGVASNVPPFLSTPQFTAEQVQQTERIAKARIHKRLDETFIADLSLSFHEIYNNACETIHTAAKEALGAKVNKKSNKLWWTEEMEILLEEKKRLYQKWIYSRREGDRMSYVEKKHKVRRTITAAKNNMWDTKCQEINTYILERSTEAWKAIKENMRTT</sequence>
<organism evidence="4 5">
    <name type="scientific">Ignelater luminosus</name>
    <name type="common">Cucubano</name>
    <name type="synonym">Pyrophorus luminosus</name>
    <dbReference type="NCBI Taxonomy" id="2038154"/>
    <lineage>
        <taxon>Eukaryota</taxon>
        <taxon>Metazoa</taxon>
        <taxon>Ecdysozoa</taxon>
        <taxon>Arthropoda</taxon>
        <taxon>Hexapoda</taxon>
        <taxon>Insecta</taxon>
        <taxon>Pterygota</taxon>
        <taxon>Neoptera</taxon>
        <taxon>Endopterygota</taxon>
        <taxon>Coleoptera</taxon>
        <taxon>Polyphaga</taxon>
        <taxon>Elateriformia</taxon>
        <taxon>Elateroidea</taxon>
        <taxon>Elateridae</taxon>
        <taxon>Agrypninae</taxon>
        <taxon>Pyrophorini</taxon>
        <taxon>Ignelater</taxon>
    </lineage>
</organism>
<dbReference type="EMBL" id="VTPC01001042">
    <property type="protein sequence ID" value="KAF2903380.1"/>
    <property type="molecule type" value="Genomic_DNA"/>
</dbReference>
<dbReference type="Proteomes" id="UP000801492">
    <property type="component" value="Unassembled WGS sequence"/>
</dbReference>
<evidence type="ECO:0000313" key="4">
    <source>
        <dbReference type="EMBL" id="KAF2903380.1"/>
    </source>
</evidence>
<reference evidence="4" key="1">
    <citation type="submission" date="2019-08" db="EMBL/GenBank/DDBJ databases">
        <title>The genome of the North American firefly Photinus pyralis.</title>
        <authorList>
            <consortium name="Photinus pyralis genome working group"/>
            <person name="Fallon T.R."/>
            <person name="Sander Lower S.E."/>
            <person name="Weng J.-K."/>
        </authorList>
    </citation>
    <scope>NUCLEOTIDE SEQUENCE</scope>
    <source>
        <strain evidence="4">TRF0915ILg1</strain>
        <tissue evidence="4">Whole body</tissue>
    </source>
</reference>
<evidence type="ECO:0000256" key="1">
    <source>
        <dbReference type="ARBA" id="ARBA00001968"/>
    </source>
</evidence>
<dbReference type="OrthoDB" id="6483946at2759"/>